<dbReference type="AlphaFoldDB" id="A0A9P8TAP1"/>
<evidence type="ECO:0000313" key="2">
    <source>
        <dbReference type="Proteomes" id="UP000769157"/>
    </source>
</evidence>
<protein>
    <submittedName>
        <fullName evidence="1">Uncharacterized protein</fullName>
    </submittedName>
</protein>
<reference evidence="1" key="2">
    <citation type="submission" date="2021-01" db="EMBL/GenBank/DDBJ databases">
        <authorList>
            <person name="Schikora-Tamarit M.A."/>
        </authorList>
    </citation>
    <scope>NUCLEOTIDE SEQUENCE</scope>
    <source>
        <strain evidence="1">CBS6075</strain>
    </source>
</reference>
<dbReference type="RefSeq" id="XP_046064600.1">
    <property type="nucleotide sequence ID" value="XM_046206423.1"/>
</dbReference>
<dbReference type="EMBL" id="JAEUBE010000070">
    <property type="protein sequence ID" value="KAH3671301.1"/>
    <property type="molecule type" value="Genomic_DNA"/>
</dbReference>
<accession>A0A9P8TAP1</accession>
<proteinExistence type="predicted"/>
<organism evidence="1 2">
    <name type="scientific">Ogataea philodendri</name>
    <dbReference type="NCBI Taxonomy" id="1378263"/>
    <lineage>
        <taxon>Eukaryota</taxon>
        <taxon>Fungi</taxon>
        <taxon>Dikarya</taxon>
        <taxon>Ascomycota</taxon>
        <taxon>Saccharomycotina</taxon>
        <taxon>Pichiomycetes</taxon>
        <taxon>Pichiales</taxon>
        <taxon>Pichiaceae</taxon>
        <taxon>Ogataea</taxon>
    </lineage>
</organism>
<keyword evidence="2" id="KW-1185">Reference proteome</keyword>
<sequence>MLSFEKITPSTPHSNPKNIYGTVSQDNQLFFHETVNISSMSIFMYGCNFCSTVTPTVEQTNAFHIILSTGNADWICSSAKRTPPIGALKASPMPMATVDESNSLLMASFLVGENLVIKKSRTPMDI</sequence>
<evidence type="ECO:0000313" key="1">
    <source>
        <dbReference type="EMBL" id="KAH3671301.1"/>
    </source>
</evidence>
<gene>
    <name evidence="1" type="ORF">OGAPHI_000524</name>
</gene>
<name>A0A9P8TAP1_9ASCO</name>
<dbReference type="GeneID" id="70232492"/>
<comment type="caution">
    <text evidence="1">The sequence shown here is derived from an EMBL/GenBank/DDBJ whole genome shotgun (WGS) entry which is preliminary data.</text>
</comment>
<reference evidence="1" key="1">
    <citation type="journal article" date="2021" name="Open Biol.">
        <title>Shared evolutionary footprints suggest mitochondrial oxidative damage underlies multiple complex I losses in fungi.</title>
        <authorList>
            <person name="Schikora-Tamarit M.A."/>
            <person name="Marcet-Houben M."/>
            <person name="Nosek J."/>
            <person name="Gabaldon T."/>
        </authorList>
    </citation>
    <scope>NUCLEOTIDE SEQUENCE</scope>
    <source>
        <strain evidence="1">CBS6075</strain>
    </source>
</reference>
<dbReference type="Proteomes" id="UP000769157">
    <property type="component" value="Unassembled WGS sequence"/>
</dbReference>